<proteinExistence type="predicted"/>
<gene>
    <name evidence="2" type="ORF">CK203_103477</name>
</gene>
<evidence type="ECO:0000256" key="1">
    <source>
        <dbReference type="SAM" id="MobiDB-lite"/>
    </source>
</evidence>
<sequence length="289" mass="33178">MALSCENANRHLKVYLNLYFLNFCFTQPFQLAKKLFKLRNPRIREDPLQKKPRACASEEDHPAHLRIPFGTRTSPLQPWPRREEPKPCLHQLTTSDRELHLHETPCLRLHRPTPLPPSGGVPPSPPHRRYETRRPPTTLRASSSRPKKSVSRPPAKRAKVSGPIESSEPPQPQPPTTESQIPSRMTSEVIIRQPMPELKRFIPPIAKIPFGAPNDSKGFLLSPSSIRFYQSMTTHRVRDPCCIHFTIDGCHGDIHTLISFRKELPPSMFLLDVFLCSNIFPLQHMVQRR</sequence>
<organism evidence="2 3">
    <name type="scientific">Vitis vinifera</name>
    <name type="common">Grape</name>
    <dbReference type="NCBI Taxonomy" id="29760"/>
    <lineage>
        <taxon>Eukaryota</taxon>
        <taxon>Viridiplantae</taxon>
        <taxon>Streptophyta</taxon>
        <taxon>Embryophyta</taxon>
        <taxon>Tracheophyta</taxon>
        <taxon>Spermatophyta</taxon>
        <taxon>Magnoliopsida</taxon>
        <taxon>eudicotyledons</taxon>
        <taxon>Gunneridae</taxon>
        <taxon>Pentapetalae</taxon>
        <taxon>rosids</taxon>
        <taxon>Vitales</taxon>
        <taxon>Vitaceae</taxon>
        <taxon>Viteae</taxon>
        <taxon>Vitis</taxon>
    </lineage>
</organism>
<accession>A0A438BL65</accession>
<reference evidence="2 3" key="1">
    <citation type="journal article" date="2018" name="PLoS Genet.">
        <title>Population sequencing reveals clonal diversity and ancestral inbreeding in the grapevine cultivar Chardonnay.</title>
        <authorList>
            <person name="Roach M.J."/>
            <person name="Johnson D.L."/>
            <person name="Bohlmann J."/>
            <person name="van Vuuren H.J."/>
            <person name="Jones S.J."/>
            <person name="Pretorius I.S."/>
            <person name="Schmidt S.A."/>
            <person name="Borneman A.R."/>
        </authorList>
    </citation>
    <scope>NUCLEOTIDE SEQUENCE [LARGE SCALE GENOMIC DNA]</scope>
    <source>
        <strain evidence="3">cv. Chardonnay</strain>
        <tissue evidence="2">Leaf</tissue>
    </source>
</reference>
<dbReference type="Proteomes" id="UP000288805">
    <property type="component" value="Unassembled WGS sequence"/>
</dbReference>
<protein>
    <submittedName>
        <fullName evidence="2">Uncharacterized protein</fullName>
    </submittedName>
</protein>
<evidence type="ECO:0000313" key="2">
    <source>
        <dbReference type="EMBL" id="RVW11706.1"/>
    </source>
</evidence>
<feature type="compositionally biased region" description="Basic residues" evidence="1">
    <location>
        <begin position="145"/>
        <end position="159"/>
    </location>
</feature>
<feature type="region of interest" description="Disordered" evidence="1">
    <location>
        <begin position="108"/>
        <end position="185"/>
    </location>
</feature>
<name>A0A438BL65_VITVI</name>
<dbReference type="EMBL" id="QGNW01002736">
    <property type="protein sequence ID" value="RVW11706.1"/>
    <property type="molecule type" value="Genomic_DNA"/>
</dbReference>
<evidence type="ECO:0000313" key="3">
    <source>
        <dbReference type="Proteomes" id="UP000288805"/>
    </source>
</evidence>
<feature type="compositionally biased region" description="Pro residues" evidence="1">
    <location>
        <begin position="113"/>
        <end position="125"/>
    </location>
</feature>
<comment type="caution">
    <text evidence="2">The sequence shown here is derived from an EMBL/GenBank/DDBJ whole genome shotgun (WGS) entry which is preliminary data.</text>
</comment>
<dbReference type="AlphaFoldDB" id="A0A438BL65"/>
<feature type="region of interest" description="Disordered" evidence="1">
    <location>
        <begin position="47"/>
        <end position="87"/>
    </location>
</feature>